<dbReference type="RefSeq" id="WP_124151566.1">
    <property type="nucleotide sequence ID" value="NZ_RQIS01000009.1"/>
</dbReference>
<sequence length="130" mass="15059">MKRNLLPALLLATLGLASFVAHAEGECDRYKSAYDQTYCFSKLFLESDKELNQAYGDLSKVIKADVQKRLKSTEMAWIQYRDASCSQEGTIDVACNYRVNRERTEYLRDRLRECKAGTCRDEEIAKQSWR</sequence>
<evidence type="ECO:0000313" key="4">
    <source>
        <dbReference type="Proteomes" id="UP000272778"/>
    </source>
</evidence>
<organism evidence="3 4">
    <name type="scientific">Paraburkholderia dinghuensis</name>
    <dbReference type="NCBI Taxonomy" id="2305225"/>
    <lineage>
        <taxon>Bacteria</taxon>
        <taxon>Pseudomonadati</taxon>
        <taxon>Pseudomonadota</taxon>
        <taxon>Betaproteobacteria</taxon>
        <taxon>Burkholderiales</taxon>
        <taxon>Burkholderiaceae</taxon>
        <taxon>Paraburkholderia</taxon>
    </lineage>
</organism>
<proteinExistence type="predicted"/>
<keyword evidence="1" id="KW-0732">Signal</keyword>
<dbReference type="Pfam" id="PF07007">
    <property type="entry name" value="LprI"/>
    <property type="match status" value="1"/>
</dbReference>
<comment type="caution">
    <text evidence="3">The sequence shown here is derived from an EMBL/GenBank/DDBJ whole genome shotgun (WGS) entry which is preliminary data.</text>
</comment>
<dbReference type="Proteomes" id="UP000272778">
    <property type="component" value="Unassembled WGS sequence"/>
</dbReference>
<feature type="signal peptide" evidence="1">
    <location>
        <begin position="1"/>
        <end position="23"/>
    </location>
</feature>
<dbReference type="EMBL" id="RQIS01000009">
    <property type="protein sequence ID" value="RQH05638.1"/>
    <property type="molecule type" value="Genomic_DNA"/>
</dbReference>
<evidence type="ECO:0000259" key="2">
    <source>
        <dbReference type="Pfam" id="PF07007"/>
    </source>
</evidence>
<gene>
    <name evidence="3" type="ORF">D1Y85_13440</name>
</gene>
<protein>
    <submittedName>
        <fullName evidence="3">DUF1311 domain-containing protein</fullName>
    </submittedName>
</protein>
<evidence type="ECO:0000256" key="1">
    <source>
        <dbReference type="SAM" id="SignalP"/>
    </source>
</evidence>
<name>A0A3N6MPR8_9BURK</name>
<accession>A0A3N6MPR8</accession>
<feature type="domain" description="Lysozyme inhibitor LprI-like N-terminal" evidence="2">
    <location>
        <begin position="28"/>
        <end position="107"/>
    </location>
</feature>
<reference evidence="3 4" key="1">
    <citation type="submission" date="2018-11" db="EMBL/GenBank/DDBJ databases">
        <title>Paraburkholderia sp. DHOA04, isolated from soil.</title>
        <authorList>
            <person name="Gao Z.-H."/>
            <person name="Qiu L.-H."/>
            <person name="Fu J.-C."/>
        </authorList>
    </citation>
    <scope>NUCLEOTIDE SEQUENCE [LARGE SCALE GENOMIC DNA]</scope>
    <source>
        <strain evidence="3 4">DHOA04</strain>
    </source>
</reference>
<dbReference type="OrthoDB" id="7340239at2"/>
<dbReference type="Gene3D" id="1.20.1270.180">
    <property type="match status" value="1"/>
</dbReference>
<dbReference type="AlphaFoldDB" id="A0A3N6MPR8"/>
<dbReference type="InterPro" id="IPR009739">
    <property type="entry name" value="LprI-like_N"/>
</dbReference>
<keyword evidence="4" id="KW-1185">Reference proteome</keyword>
<evidence type="ECO:0000313" key="3">
    <source>
        <dbReference type="EMBL" id="RQH05638.1"/>
    </source>
</evidence>
<feature type="chain" id="PRO_5018171131" evidence="1">
    <location>
        <begin position="24"/>
        <end position="130"/>
    </location>
</feature>